<reference evidence="7" key="1">
    <citation type="submission" date="2019-08" db="EMBL/GenBank/DDBJ databases">
        <title>The genome of the North American firefly Photinus pyralis.</title>
        <authorList>
            <consortium name="Photinus pyralis genome working group"/>
            <person name="Fallon T.R."/>
            <person name="Sander Lower S.E."/>
            <person name="Weng J.-K."/>
        </authorList>
    </citation>
    <scope>NUCLEOTIDE SEQUENCE</scope>
    <source>
        <strain evidence="7">TRF0915ILg1</strain>
        <tissue evidence="7">Whole body</tissue>
    </source>
</reference>
<evidence type="ECO:0000313" key="8">
    <source>
        <dbReference type="Proteomes" id="UP000801492"/>
    </source>
</evidence>
<proteinExistence type="inferred from homology"/>
<comment type="caution">
    <text evidence="7">The sequence shown here is derived from an EMBL/GenBank/DDBJ whole genome shotgun (WGS) entry which is preliminary data.</text>
</comment>
<dbReference type="InterPro" id="IPR000313">
    <property type="entry name" value="PWWP_dom"/>
</dbReference>
<dbReference type="CDD" id="cd05834">
    <property type="entry name" value="PWWP_HRP"/>
    <property type="match status" value="1"/>
</dbReference>
<dbReference type="InterPro" id="IPR036218">
    <property type="entry name" value="HIVI-bd_sf"/>
</dbReference>
<sequence length="571" mass="65489">MKKNKGFKVGDKVFAKVKGYPAWPAIITEDKNNKYDVKFYGTGETGTVKAKDLFYYLQHKEKYVKSLKRKDYNEAVEEIEKAIQDAGTDGNDDDGEVSLDSVVSSNTSVNNNSSAKSTKRKRSASVSVDKISDTQVKKKAPSRSRTPHPSEIIVNSFEETEKKEENGNSETNSYDDENTHLGKSSKARNNNAKEQDINSKLKYKSIEESEGINDIERNTDEDEAAIDKSKQNVPKSTYNIDDVHIITTDFLQGLITYAEYVKQKEEIYNKMPVEDRKKDKVELLIVKQPEGKLVGIKFNYETPPPLNNELDYAQYEESKAKTILSFKTLVEQGSSQPEDEPHMFVTNLNFDIDEVTNAVELDLIKRKREKVLWLKTESNLIELDAKIKSNLGLDRADPKQALEHLDKMLRLQIEPLMLKKHPPVVDMVKRLCRYIGNVKEWNLNDDQLEAFEFDAARVRNKAADVYLKFSSIFDVEDETKFWDFFSELVDTFKEKIKDMSESYVYALTAEPYSRRAFFDAMDEAEEMKIILSKMEKNTKSNKTEKENSNKTANSENNDEQVNVVENSNPIS</sequence>
<name>A0A8K0GBR9_IGNLU</name>
<feature type="compositionally biased region" description="Basic residues" evidence="5">
    <location>
        <begin position="137"/>
        <end position="146"/>
    </location>
</feature>
<gene>
    <name evidence="7" type="ORF">ILUMI_12472</name>
</gene>
<accession>A0A8K0GBR9</accession>
<comment type="subcellular location">
    <subcellularLocation>
        <location evidence="1">Nucleus</location>
    </subcellularLocation>
</comment>
<comment type="similarity">
    <text evidence="2">Belongs to the HDGF family.</text>
</comment>
<dbReference type="Gene3D" id="2.30.30.140">
    <property type="match status" value="1"/>
</dbReference>
<evidence type="ECO:0000256" key="1">
    <source>
        <dbReference type="ARBA" id="ARBA00004123"/>
    </source>
</evidence>
<dbReference type="InterPro" id="IPR021567">
    <property type="entry name" value="LEDGF_IBD"/>
</dbReference>
<dbReference type="EMBL" id="VTPC01007750">
    <property type="protein sequence ID" value="KAF2893699.1"/>
    <property type="molecule type" value="Genomic_DNA"/>
</dbReference>
<dbReference type="GO" id="GO:0005634">
    <property type="term" value="C:nucleus"/>
    <property type="evidence" value="ECO:0007669"/>
    <property type="project" value="UniProtKB-SubCell"/>
</dbReference>
<evidence type="ECO:0000256" key="4">
    <source>
        <dbReference type="ARBA" id="ARBA00023242"/>
    </source>
</evidence>
<dbReference type="Gene3D" id="1.20.930.10">
    <property type="entry name" value="Conserved domain common to transcription factors TFIIS, elongin A, CRSP70"/>
    <property type="match status" value="1"/>
</dbReference>
<evidence type="ECO:0000256" key="3">
    <source>
        <dbReference type="ARBA" id="ARBA00023054"/>
    </source>
</evidence>
<dbReference type="SUPFAM" id="SSF63748">
    <property type="entry name" value="Tudor/PWWP/MBT"/>
    <property type="match status" value="1"/>
</dbReference>
<dbReference type="SUPFAM" id="SSF140576">
    <property type="entry name" value="HIV integrase-binding domain"/>
    <property type="match status" value="1"/>
</dbReference>
<dbReference type="SMART" id="SM00293">
    <property type="entry name" value="PWWP"/>
    <property type="match status" value="1"/>
</dbReference>
<dbReference type="PANTHER" id="PTHR12550:SF70">
    <property type="entry name" value="JIL-1 ANCHORING AND STABILIZING PROTEIN, ISOFORM A"/>
    <property type="match status" value="1"/>
</dbReference>
<feature type="compositionally biased region" description="Basic and acidic residues" evidence="5">
    <location>
        <begin position="533"/>
        <end position="548"/>
    </location>
</feature>
<dbReference type="Pfam" id="PF11467">
    <property type="entry name" value="LEDGF"/>
    <property type="match status" value="1"/>
</dbReference>
<dbReference type="AlphaFoldDB" id="A0A8K0GBR9"/>
<dbReference type="PROSITE" id="PS50812">
    <property type="entry name" value="PWWP"/>
    <property type="match status" value="1"/>
</dbReference>
<dbReference type="Proteomes" id="UP000801492">
    <property type="component" value="Unassembled WGS sequence"/>
</dbReference>
<keyword evidence="8" id="KW-1185">Reference proteome</keyword>
<dbReference type="InterPro" id="IPR035441">
    <property type="entry name" value="TFIIS/LEDGF_dom_sf"/>
</dbReference>
<evidence type="ECO:0000256" key="2">
    <source>
        <dbReference type="ARBA" id="ARBA00005309"/>
    </source>
</evidence>
<feature type="region of interest" description="Disordered" evidence="5">
    <location>
        <begin position="83"/>
        <end position="199"/>
    </location>
</feature>
<dbReference type="Pfam" id="PF00855">
    <property type="entry name" value="PWWP"/>
    <property type="match status" value="1"/>
</dbReference>
<keyword evidence="3" id="KW-0175">Coiled coil</keyword>
<feature type="domain" description="PWWP" evidence="6">
    <location>
        <begin position="9"/>
        <end position="59"/>
    </location>
</feature>
<feature type="compositionally biased region" description="Low complexity" evidence="5">
    <location>
        <begin position="549"/>
        <end position="571"/>
    </location>
</feature>
<dbReference type="PANTHER" id="PTHR12550">
    <property type="entry name" value="HEPATOMA-DERIVED GROWTH FACTOR-RELATED"/>
    <property type="match status" value="1"/>
</dbReference>
<evidence type="ECO:0000256" key="5">
    <source>
        <dbReference type="SAM" id="MobiDB-lite"/>
    </source>
</evidence>
<evidence type="ECO:0000259" key="6">
    <source>
        <dbReference type="PROSITE" id="PS50812"/>
    </source>
</evidence>
<organism evidence="7 8">
    <name type="scientific">Ignelater luminosus</name>
    <name type="common">Cucubano</name>
    <name type="synonym">Pyrophorus luminosus</name>
    <dbReference type="NCBI Taxonomy" id="2038154"/>
    <lineage>
        <taxon>Eukaryota</taxon>
        <taxon>Metazoa</taxon>
        <taxon>Ecdysozoa</taxon>
        <taxon>Arthropoda</taxon>
        <taxon>Hexapoda</taxon>
        <taxon>Insecta</taxon>
        <taxon>Pterygota</taxon>
        <taxon>Neoptera</taxon>
        <taxon>Endopterygota</taxon>
        <taxon>Coleoptera</taxon>
        <taxon>Polyphaga</taxon>
        <taxon>Elateriformia</taxon>
        <taxon>Elateroidea</taxon>
        <taxon>Elateridae</taxon>
        <taxon>Agrypninae</taxon>
        <taxon>Pyrophorini</taxon>
        <taxon>Ignelater</taxon>
    </lineage>
</organism>
<evidence type="ECO:0000313" key="7">
    <source>
        <dbReference type="EMBL" id="KAF2893699.1"/>
    </source>
</evidence>
<keyword evidence="4" id="KW-0539">Nucleus</keyword>
<feature type="compositionally biased region" description="Low complexity" evidence="5">
    <location>
        <begin position="98"/>
        <end position="116"/>
    </location>
</feature>
<dbReference type="OrthoDB" id="62853at2759"/>
<protein>
    <recommendedName>
        <fullName evidence="6">PWWP domain-containing protein</fullName>
    </recommendedName>
</protein>
<feature type="region of interest" description="Disordered" evidence="5">
    <location>
        <begin position="533"/>
        <end position="571"/>
    </location>
</feature>